<protein>
    <submittedName>
        <fullName evidence="2">Uncharacterized protein</fullName>
    </submittedName>
</protein>
<reference evidence="2" key="2">
    <citation type="submission" date="2012-06" db="EMBL/GenBank/DDBJ databases">
        <authorList>
            <person name="Yu Y."/>
            <person name="Currie J."/>
            <person name="Lomeli R."/>
            <person name="Angelova A."/>
            <person name="Collura K."/>
            <person name="Wissotski M."/>
            <person name="Campos D."/>
            <person name="Kudrna D."/>
            <person name="Golser W."/>
            <person name="Ashely E."/>
            <person name="Descour A."/>
            <person name="Fernandes J."/>
            <person name="Soderlund C."/>
            <person name="Walbot V."/>
        </authorList>
    </citation>
    <scope>NUCLEOTIDE SEQUENCE</scope>
    <source>
        <strain evidence="2">B73</strain>
    </source>
</reference>
<sequence length="93" mass="10358">MVPWKLQPDRIKVVSCFRFPMVGVSTPPSSLLNDRSMDCRSLSWPMSAARLPWMPMVESFMEITLSPPHVTPSHGDSPQGSSDWPQDGGAFCH</sequence>
<dbReference type="EMBL" id="BT085972">
    <property type="protein sequence ID" value="ACR36325.1"/>
    <property type="molecule type" value="mRNA"/>
</dbReference>
<evidence type="ECO:0000256" key="1">
    <source>
        <dbReference type="SAM" id="MobiDB-lite"/>
    </source>
</evidence>
<dbReference type="AlphaFoldDB" id="C4J575"/>
<accession>C4J575</accession>
<name>C4J575_MAIZE</name>
<evidence type="ECO:0000313" key="2">
    <source>
        <dbReference type="EMBL" id="ACR36325.1"/>
    </source>
</evidence>
<feature type="region of interest" description="Disordered" evidence="1">
    <location>
        <begin position="67"/>
        <end position="93"/>
    </location>
</feature>
<proteinExistence type="evidence at transcript level"/>
<organism evidence="2">
    <name type="scientific">Zea mays</name>
    <name type="common">Maize</name>
    <dbReference type="NCBI Taxonomy" id="4577"/>
    <lineage>
        <taxon>Eukaryota</taxon>
        <taxon>Viridiplantae</taxon>
        <taxon>Streptophyta</taxon>
        <taxon>Embryophyta</taxon>
        <taxon>Tracheophyta</taxon>
        <taxon>Spermatophyta</taxon>
        <taxon>Magnoliopsida</taxon>
        <taxon>Liliopsida</taxon>
        <taxon>Poales</taxon>
        <taxon>Poaceae</taxon>
        <taxon>PACMAD clade</taxon>
        <taxon>Panicoideae</taxon>
        <taxon>Andropogonodae</taxon>
        <taxon>Andropogoneae</taxon>
        <taxon>Tripsacinae</taxon>
        <taxon>Zea</taxon>
    </lineage>
</organism>
<feature type="compositionally biased region" description="Polar residues" evidence="1">
    <location>
        <begin position="74"/>
        <end position="84"/>
    </location>
</feature>
<reference evidence="2" key="1">
    <citation type="journal article" date="2009" name="PLoS Genet.">
        <title>Sequencing, mapping, and analysis of 27,455 maize full-length cDNAs.</title>
        <authorList>
            <person name="Soderlund C."/>
            <person name="Descour A."/>
            <person name="Kudrna D."/>
            <person name="Bomhoff M."/>
            <person name="Boyd L."/>
            <person name="Currie J."/>
            <person name="Angelova A."/>
            <person name="Collura K."/>
            <person name="Wissotski M."/>
            <person name="Ashley E."/>
            <person name="Morrow D."/>
            <person name="Fernandes J."/>
            <person name="Walbot V."/>
            <person name="Yu Y."/>
        </authorList>
    </citation>
    <scope>NUCLEOTIDE SEQUENCE</scope>
    <source>
        <strain evidence="2">B73</strain>
    </source>
</reference>